<gene>
    <name evidence="3" type="ORF">RDB_LOCUS41390</name>
</gene>
<comment type="caution">
    <text evidence="3">The sequence shown here is derived from an EMBL/GenBank/DDBJ whole genome shotgun (WGS) entry which is preliminary data.</text>
</comment>
<feature type="region of interest" description="Disordered" evidence="1">
    <location>
        <begin position="102"/>
        <end position="160"/>
    </location>
</feature>
<feature type="compositionally biased region" description="Low complexity" evidence="1">
    <location>
        <begin position="120"/>
        <end position="136"/>
    </location>
</feature>
<protein>
    <submittedName>
        <fullName evidence="3">Uncharacterized protein</fullName>
    </submittedName>
</protein>
<feature type="chain" id="PRO_5034217831" evidence="2">
    <location>
        <begin position="20"/>
        <end position="190"/>
    </location>
</feature>
<evidence type="ECO:0000256" key="1">
    <source>
        <dbReference type="SAM" id="MobiDB-lite"/>
    </source>
</evidence>
<reference evidence="3" key="1">
    <citation type="submission" date="2021-01" db="EMBL/GenBank/DDBJ databases">
        <authorList>
            <person name="Kaushik A."/>
        </authorList>
    </citation>
    <scope>NUCLEOTIDE SEQUENCE</scope>
    <source>
        <strain evidence="3">AG1-1B</strain>
    </source>
</reference>
<proteinExistence type="predicted"/>
<name>A0A8H3ACX2_9AGAM</name>
<dbReference type="AlphaFoldDB" id="A0A8H3ACX2"/>
<dbReference type="EMBL" id="CAJMWQ010000971">
    <property type="protein sequence ID" value="CAE6414788.1"/>
    <property type="molecule type" value="Genomic_DNA"/>
</dbReference>
<feature type="signal peptide" evidence="2">
    <location>
        <begin position="1"/>
        <end position="19"/>
    </location>
</feature>
<accession>A0A8H3ACX2</accession>
<evidence type="ECO:0000313" key="4">
    <source>
        <dbReference type="Proteomes" id="UP000663826"/>
    </source>
</evidence>
<evidence type="ECO:0000313" key="3">
    <source>
        <dbReference type="EMBL" id="CAE6414788.1"/>
    </source>
</evidence>
<dbReference type="Proteomes" id="UP000663826">
    <property type="component" value="Unassembled WGS sequence"/>
</dbReference>
<evidence type="ECO:0000256" key="2">
    <source>
        <dbReference type="SAM" id="SignalP"/>
    </source>
</evidence>
<organism evidence="3 4">
    <name type="scientific">Rhizoctonia solani</name>
    <dbReference type="NCBI Taxonomy" id="456999"/>
    <lineage>
        <taxon>Eukaryota</taxon>
        <taxon>Fungi</taxon>
        <taxon>Dikarya</taxon>
        <taxon>Basidiomycota</taxon>
        <taxon>Agaricomycotina</taxon>
        <taxon>Agaricomycetes</taxon>
        <taxon>Cantharellales</taxon>
        <taxon>Ceratobasidiaceae</taxon>
        <taxon>Rhizoctonia</taxon>
    </lineage>
</organism>
<sequence>MRIVASALTALSLAAFALGQQASSQAPSSSQPQSNSQAQSSSQQQQSSAAPASSGGSAAPTTTQAPIVTTITSFIQTVSLSGPSRIQVTVSSPTVIVSTILPTQPTASSGGGTTQPAGNATSTSTTPTTYPTAASTVGPNGQGGQVAPSPGGSNPALGPDDDYISGARQIVVGGATILLGLGLGAVVQLM</sequence>
<feature type="compositionally biased region" description="Polar residues" evidence="1">
    <location>
        <begin position="102"/>
        <end position="119"/>
    </location>
</feature>
<feature type="region of interest" description="Disordered" evidence="1">
    <location>
        <begin position="22"/>
        <end position="61"/>
    </location>
</feature>
<keyword evidence="2" id="KW-0732">Signal</keyword>